<dbReference type="InterPro" id="IPR016181">
    <property type="entry name" value="Acyl_CoA_acyltransferase"/>
</dbReference>
<dbReference type="Gene3D" id="3.40.630.30">
    <property type="match status" value="1"/>
</dbReference>
<sequence length="224" mass="25224">MARTSLGQNDIQTPIRILRPQRSIGVTRGRGASEPALRLSFGFIEASATTAAINLAVSAPRRSVRRILEDLLCCRRHRRSHERRYHAGRCSRRGCPERSLGGLTKFNESRAGPFPPPSTVWIVARDEDGAVVGGVQGFISANWFYVAMLWVDERVRGSGVGSTLLRQAEQAGADKGCTDAYLYTFSFQAPEFYRRHGYEMFGELEAFIEENSQFWMRKKLRAHP</sequence>
<feature type="domain" description="N-acetyltransferase" evidence="1">
    <location>
        <begin position="75"/>
        <end position="221"/>
    </location>
</feature>
<dbReference type="OrthoDB" id="9787920at2"/>
<evidence type="ECO:0000313" key="2">
    <source>
        <dbReference type="EMBL" id="TBN54433.1"/>
    </source>
</evidence>
<dbReference type="Proteomes" id="UP000291613">
    <property type="component" value="Unassembled WGS sequence"/>
</dbReference>
<dbReference type="InterPro" id="IPR000182">
    <property type="entry name" value="GNAT_dom"/>
</dbReference>
<accession>A0A4Q9GJJ6</accession>
<evidence type="ECO:0000313" key="3">
    <source>
        <dbReference type="Proteomes" id="UP000291613"/>
    </source>
</evidence>
<dbReference type="SUPFAM" id="SSF55729">
    <property type="entry name" value="Acyl-CoA N-acyltransferases (Nat)"/>
    <property type="match status" value="1"/>
</dbReference>
<reference evidence="2 3" key="1">
    <citation type="submission" date="2019-02" db="EMBL/GenBank/DDBJ databases">
        <title>Hansschlegelia quercus sp. nov., a novel methylotrophic bacterium from buds of oak (Quercus robur L.).</title>
        <authorList>
            <person name="Agafonova N.V."/>
            <person name="Kaparullina E.N."/>
            <person name="Grouzdev D.S."/>
            <person name="Doronina N.V."/>
        </authorList>
    </citation>
    <scope>NUCLEOTIDE SEQUENCE [LARGE SCALE GENOMIC DNA]</scope>
    <source>
        <strain evidence="2 3">Dub</strain>
    </source>
</reference>
<dbReference type="GO" id="GO:0016747">
    <property type="term" value="F:acyltransferase activity, transferring groups other than amino-acyl groups"/>
    <property type="evidence" value="ECO:0007669"/>
    <property type="project" value="InterPro"/>
</dbReference>
<dbReference type="PROSITE" id="PS51186">
    <property type="entry name" value="GNAT"/>
    <property type="match status" value="1"/>
</dbReference>
<name>A0A4Q9GJJ6_9HYPH</name>
<evidence type="ECO:0000259" key="1">
    <source>
        <dbReference type="PROSITE" id="PS51186"/>
    </source>
</evidence>
<proteinExistence type="predicted"/>
<dbReference type="AlphaFoldDB" id="A0A4Q9GJJ6"/>
<dbReference type="EMBL" id="SIUB01000002">
    <property type="protein sequence ID" value="TBN54433.1"/>
    <property type="molecule type" value="Genomic_DNA"/>
</dbReference>
<keyword evidence="3" id="KW-1185">Reference proteome</keyword>
<dbReference type="CDD" id="cd04301">
    <property type="entry name" value="NAT_SF"/>
    <property type="match status" value="1"/>
</dbReference>
<protein>
    <submittedName>
        <fullName evidence="2">GNAT family N-acetyltransferase</fullName>
    </submittedName>
</protein>
<comment type="caution">
    <text evidence="2">The sequence shown here is derived from an EMBL/GenBank/DDBJ whole genome shotgun (WGS) entry which is preliminary data.</text>
</comment>
<gene>
    <name evidence="2" type="ORF">EYR15_06265</name>
</gene>
<dbReference type="PANTHER" id="PTHR43072:SF60">
    <property type="entry name" value="L-2,4-DIAMINOBUTYRIC ACID ACETYLTRANSFERASE"/>
    <property type="match status" value="1"/>
</dbReference>
<dbReference type="Pfam" id="PF13508">
    <property type="entry name" value="Acetyltransf_7"/>
    <property type="match status" value="1"/>
</dbReference>
<keyword evidence="2" id="KW-0808">Transferase</keyword>
<organism evidence="2 3">
    <name type="scientific">Hansschlegelia quercus</name>
    <dbReference type="NCBI Taxonomy" id="2528245"/>
    <lineage>
        <taxon>Bacteria</taxon>
        <taxon>Pseudomonadati</taxon>
        <taxon>Pseudomonadota</taxon>
        <taxon>Alphaproteobacteria</taxon>
        <taxon>Hyphomicrobiales</taxon>
        <taxon>Methylopilaceae</taxon>
        <taxon>Hansschlegelia</taxon>
    </lineage>
</organism>
<dbReference type="PANTHER" id="PTHR43072">
    <property type="entry name" value="N-ACETYLTRANSFERASE"/>
    <property type="match status" value="1"/>
</dbReference>